<reference evidence="1" key="1">
    <citation type="submission" date="2021-02" db="EMBL/GenBank/DDBJ databases">
        <authorList>
            <person name="Nowell W R."/>
        </authorList>
    </citation>
    <scope>NUCLEOTIDE SEQUENCE</scope>
</reference>
<sequence>ARGARAVFQFYPETPHQVDMITQQAMKAGFTGGLVVDYPNSTRAKK</sequence>
<dbReference type="EMBL" id="CAJOBP010070455">
    <property type="protein sequence ID" value="CAF4881134.1"/>
    <property type="molecule type" value="Genomic_DNA"/>
</dbReference>
<evidence type="ECO:0000313" key="2">
    <source>
        <dbReference type="Proteomes" id="UP000663873"/>
    </source>
</evidence>
<proteinExistence type="predicted"/>
<evidence type="ECO:0000313" key="1">
    <source>
        <dbReference type="EMBL" id="CAF4881134.1"/>
    </source>
</evidence>
<dbReference type="GO" id="GO:0005730">
    <property type="term" value="C:nucleolus"/>
    <property type="evidence" value="ECO:0007669"/>
    <property type="project" value="TreeGrafter"/>
</dbReference>
<keyword evidence="2" id="KW-1185">Reference proteome</keyword>
<accession>A0A821TZ34</accession>
<gene>
    <name evidence="1" type="ORF">UJA718_LOCUS44697</name>
</gene>
<dbReference type="AlphaFoldDB" id="A0A821TZ34"/>
<dbReference type="InterPro" id="IPR029063">
    <property type="entry name" value="SAM-dependent_MTases_sf"/>
</dbReference>
<dbReference type="PANTHER" id="PTHR12734">
    <property type="entry name" value="METHYLTRANSFERASE-RELATED"/>
    <property type="match status" value="1"/>
</dbReference>
<dbReference type="GO" id="GO:0016435">
    <property type="term" value="F:rRNA (guanine) methyltransferase activity"/>
    <property type="evidence" value="ECO:0007669"/>
    <property type="project" value="InterPro"/>
</dbReference>
<dbReference type="PANTHER" id="PTHR12734:SF0">
    <property type="entry name" value="18S RRNA (GUANINE-N(7))-METHYLTRANSFERASE-RELATED"/>
    <property type="match status" value="1"/>
</dbReference>
<feature type="non-terminal residue" evidence="1">
    <location>
        <position position="1"/>
    </location>
</feature>
<dbReference type="GO" id="GO:0070476">
    <property type="term" value="P:rRNA (guanine-N7)-methylation"/>
    <property type="evidence" value="ECO:0007669"/>
    <property type="project" value="InterPro"/>
</dbReference>
<organism evidence="1 2">
    <name type="scientific">Rotaria socialis</name>
    <dbReference type="NCBI Taxonomy" id="392032"/>
    <lineage>
        <taxon>Eukaryota</taxon>
        <taxon>Metazoa</taxon>
        <taxon>Spiralia</taxon>
        <taxon>Gnathifera</taxon>
        <taxon>Rotifera</taxon>
        <taxon>Eurotatoria</taxon>
        <taxon>Bdelloidea</taxon>
        <taxon>Philodinida</taxon>
        <taxon>Philodinidae</taxon>
        <taxon>Rotaria</taxon>
    </lineage>
</organism>
<name>A0A821TZ34_9BILA</name>
<dbReference type="Gene3D" id="3.40.50.150">
    <property type="entry name" value="Vaccinia Virus protein VP39"/>
    <property type="match status" value="1"/>
</dbReference>
<protein>
    <submittedName>
        <fullName evidence="1">Uncharacterized protein</fullName>
    </submittedName>
</protein>
<dbReference type="InterPro" id="IPR039769">
    <property type="entry name" value="Bud23-like"/>
</dbReference>
<dbReference type="Proteomes" id="UP000663873">
    <property type="component" value="Unassembled WGS sequence"/>
</dbReference>
<comment type="caution">
    <text evidence="1">The sequence shown here is derived from an EMBL/GenBank/DDBJ whole genome shotgun (WGS) entry which is preliminary data.</text>
</comment>